<dbReference type="PANTHER" id="PTHR38478">
    <property type="entry name" value="PEPTIDASE M1A AND M12B"/>
    <property type="match status" value="1"/>
</dbReference>
<feature type="signal peptide" evidence="1">
    <location>
        <begin position="1"/>
        <end position="28"/>
    </location>
</feature>
<dbReference type="PANTHER" id="PTHR38478:SF1">
    <property type="entry name" value="ZINC DEPENDENT METALLOPROTEASE DOMAIN LIPOPROTEIN"/>
    <property type="match status" value="1"/>
</dbReference>
<dbReference type="AlphaFoldDB" id="A0A970B801"/>
<name>A0A970B801_9GAMM</name>
<dbReference type="EMBL" id="JAAVXB010000015">
    <property type="protein sequence ID" value="NKF24458.1"/>
    <property type="molecule type" value="Genomic_DNA"/>
</dbReference>
<evidence type="ECO:0000256" key="1">
    <source>
        <dbReference type="SAM" id="SignalP"/>
    </source>
</evidence>
<reference evidence="4" key="1">
    <citation type="submission" date="2020-03" db="EMBL/GenBank/DDBJ databases">
        <title>Solimonas marina sp. nov., isolated from deep seawater of the Pacific Ocean.</title>
        <authorList>
            <person name="Liu X."/>
            <person name="Lai Q."/>
            <person name="Sun F."/>
            <person name="Gai Y."/>
            <person name="Li G."/>
            <person name="Shao Z."/>
        </authorList>
    </citation>
    <scope>NUCLEOTIDE SEQUENCE</scope>
    <source>
        <strain evidence="4">C16B3</strain>
    </source>
</reference>
<protein>
    <submittedName>
        <fullName evidence="4">DUF5117 domain-containing protein</fullName>
    </submittedName>
</protein>
<comment type="caution">
    <text evidence="4">The sequence shown here is derived from an EMBL/GenBank/DDBJ whole genome shotgun (WGS) entry which is preliminary data.</text>
</comment>
<dbReference type="InterPro" id="IPR034032">
    <property type="entry name" value="Zn_MMP-like_bac"/>
</dbReference>
<dbReference type="Pfam" id="PF17148">
    <property type="entry name" value="DUF5117"/>
    <property type="match status" value="1"/>
</dbReference>
<feature type="chain" id="PRO_5037906180" evidence="1">
    <location>
        <begin position="29"/>
        <end position="831"/>
    </location>
</feature>
<dbReference type="Proteomes" id="UP000653472">
    <property type="component" value="Unassembled WGS sequence"/>
</dbReference>
<dbReference type="CDD" id="cd04276">
    <property type="entry name" value="ZnMc_MMP_like_2"/>
    <property type="match status" value="1"/>
</dbReference>
<dbReference type="RefSeq" id="WP_168149762.1">
    <property type="nucleotide sequence ID" value="NZ_JAAVXB010000015.1"/>
</dbReference>
<organism evidence="4 5">
    <name type="scientific">Solimonas marina</name>
    <dbReference type="NCBI Taxonomy" id="2714601"/>
    <lineage>
        <taxon>Bacteria</taxon>
        <taxon>Pseudomonadati</taxon>
        <taxon>Pseudomonadota</taxon>
        <taxon>Gammaproteobacteria</taxon>
        <taxon>Nevskiales</taxon>
        <taxon>Nevskiaceae</taxon>
        <taxon>Solimonas</taxon>
    </lineage>
</organism>
<feature type="domain" description="EcxA zinc-binding" evidence="2">
    <location>
        <begin position="415"/>
        <end position="722"/>
    </location>
</feature>
<dbReference type="SUPFAM" id="SSF55486">
    <property type="entry name" value="Metalloproteases ('zincins'), catalytic domain"/>
    <property type="match status" value="1"/>
</dbReference>
<evidence type="ECO:0000313" key="4">
    <source>
        <dbReference type="EMBL" id="NKF24458.1"/>
    </source>
</evidence>
<evidence type="ECO:0000259" key="2">
    <source>
        <dbReference type="Pfam" id="PF16313"/>
    </source>
</evidence>
<sequence length="831" mass="90860">MQIKGRIAGAALALAFLSLLSALTPAQAATLTASQWAKVSTGYQQKPGLFPLYIDRADNRVLAQLPPPDASGVMMRVIHHSMMSQGTGAPSTHMERSKFGPSRLLRFRRVGQRVVAEYENTAFKASASPLEQLGAEQSFPTSAVWAGDVIATLADGSTIVDLSSFFTRDAWGMLDNLNHAGQGHFRQDAALSMVDATSARAYPDNLEVDATFTFRTDDPGKEIQDVTPDSNVVTVKLHHSLIRLPDDGYQPRVYDPRIGGFDNVVTDFSAPLDKPLVTRLAHRFRLQKTDPSAARSTVKKPIVFYVDNTAPPRIQQALIDGASWWKQAFDAMGYIDAFQVKVLPKGADPYDARYNMIFWSHRVTRGWSYGHLVLDPRTGEIVHGDVLLGSQRTRQDIIMFEGLLGTANSGKGGPNDPVELALARLRQLTAHEAGHVLGFEHNFASNTQGRSSVLDYPAPLIKIVGDHLDFSDAYGVGIGEWDKISAYALYSEDPPAVRSRKVDEALRHYIYRGQPEGRSDEILAPLAAPWVNGTDPVEEMKHVMRIRRIALDHFGLNNLPKGSAVFELRRRIVPIYLYHRYQAEATAKLIAGADYGYPLNGHGDEDLLAPVPRATQKAAVEVLLDALAPSELTFSPEQLKLLAAQTSGVPDPQNDIEIFTSRMSRSFDSGMAAEVAADIVLDAMFKPERINGLVEAMARDPQPLGLGTMIDMVIQRVFSAQPKNAAEAEVARRVQLRTVIMLARRLYGVSAPAVPGAVPLKPSAPLSSTAAAIVSEKLAALGVRLSHAKAKDPVQQAHDLWLASLLEHPAEMKDALRSGRYDIRIPPGSPI</sequence>
<accession>A0A970B801</accession>
<dbReference type="Pfam" id="PF16313">
    <property type="entry name" value="DUF4953"/>
    <property type="match status" value="1"/>
</dbReference>
<evidence type="ECO:0000313" key="5">
    <source>
        <dbReference type="Proteomes" id="UP000653472"/>
    </source>
</evidence>
<evidence type="ECO:0000259" key="3">
    <source>
        <dbReference type="Pfam" id="PF17148"/>
    </source>
</evidence>
<keyword evidence="1" id="KW-0732">Signal</keyword>
<keyword evidence="5" id="KW-1185">Reference proteome</keyword>
<dbReference type="InterPro" id="IPR033413">
    <property type="entry name" value="DUF5117"/>
</dbReference>
<proteinExistence type="predicted"/>
<dbReference type="InterPro" id="IPR032534">
    <property type="entry name" value="EcxA_zinc-bd"/>
</dbReference>
<gene>
    <name evidence="4" type="ORF">G7Y82_19275</name>
</gene>
<feature type="domain" description="DUF5117" evidence="3">
    <location>
        <begin position="103"/>
        <end position="288"/>
    </location>
</feature>